<proteinExistence type="inferred from homology"/>
<evidence type="ECO:0000313" key="3">
    <source>
        <dbReference type="Proteomes" id="UP000800041"/>
    </source>
</evidence>
<evidence type="ECO:0000256" key="1">
    <source>
        <dbReference type="RuleBase" id="RU362006"/>
    </source>
</evidence>
<dbReference type="GO" id="GO:0016020">
    <property type="term" value="C:membrane"/>
    <property type="evidence" value="ECO:0007669"/>
    <property type="project" value="UniProtKB-SubCell"/>
</dbReference>
<comment type="similarity">
    <text evidence="1">Belongs to the DP1 family.</text>
</comment>
<organism evidence="2 3">
    <name type="scientific">Aulographum hederae CBS 113979</name>
    <dbReference type="NCBI Taxonomy" id="1176131"/>
    <lineage>
        <taxon>Eukaryota</taxon>
        <taxon>Fungi</taxon>
        <taxon>Dikarya</taxon>
        <taxon>Ascomycota</taxon>
        <taxon>Pezizomycotina</taxon>
        <taxon>Dothideomycetes</taxon>
        <taxon>Pleosporomycetidae</taxon>
        <taxon>Aulographales</taxon>
        <taxon>Aulographaceae</taxon>
    </lineage>
</organism>
<accession>A0A6G1H1I2</accession>
<name>A0A6G1H1I2_9PEZI</name>
<dbReference type="OrthoDB" id="434647at2759"/>
<keyword evidence="1" id="KW-0472">Membrane</keyword>
<comment type="caution">
    <text evidence="1">Lacks conserved residue(s) required for the propagation of feature annotation.</text>
</comment>
<dbReference type="Proteomes" id="UP000800041">
    <property type="component" value="Unassembled WGS sequence"/>
</dbReference>
<reference evidence="2" key="1">
    <citation type="journal article" date="2020" name="Stud. Mycol.">
        <title>101 Dothideomycetes genomes: a test case for predicting lifestyles and emergence of pathogens.</title>
        <authorList>
            <person name="Haridas S."/>
            <person name="Albert R."/>
            <person name="Binder M."/>
            <person name="Bloem J."/>
            <person name="Labutti K."/>
            <person name="Salamov A."/>
            <person name="Andreopoulos B."/>
            <person name="Baker S."/>
            <person name="Barry K."/>
            <person name="Bills G."/>
            <person name="Bluhm B."/>
            <person name="Cannon C."/>
            <person name="Castanera R."/>
            <person name="Culley D."/>
            <person name="Daum C."/>
            <person name="Ezra D."/>
            <person name="Gonzalez J."/>
            <person name="Henrissat B."/>
            <person name="Kuo A."/>
            <person name="Liang C."/>
            <person name="Lipzen A."/>
            <person name="Lutzoni F."/>
            <person name="Magnuson J."/>
            <person name="Mondo S."/>
            <person name="Nolan M."/>
            <person name="Ohm R."/>
            <person name="Pangilinan J."/>
            <person name="Park H.-J."/>
            <person name="Ramirez L."/>
            <person name="Alfaro M."/>
            <person name="Sun H."/>
            <person name="Tritt A."/>
            <person name="Yoshinaga Y."/>
            <person name="Zwiers L.-H."/>
            <person name="Turgeon B."/>
            <person name="Goodwin S."/>
            <person name="Spatafora J."/>
            <person name="Crous P."/>
            <person name="Grigoriev I."/>
        </authorList>
    </citation>
    <scope>NUCLEOTIDE SEQUENCE</scope>
    <source>
        <strain evidence="2">CBS 113979</strain>
    </source>
</reference>
<dbReference type="AlphaFoldDB" id="A0A6G1H1I2"/>
<keyword evidence="3" id="KW-1185">Reference proteome</keyword>
<protein>
    <recommendedName>
        <fullName evidence="1">Protein YOP1</fullName>
    </recommendedName>
</protein>
<comment type="subcellular location">
    <subcellularLocation>
        <location evidence="1">Membrane</location>
        <topology evidence="1">Multi-pass membrane protein</topology>
    </subcellularLocation>
</comment>
<dbReference type="Pfam" id="PF03134">
    <property type="entry name" value="TB2_DP1_HVA22"/>
    <property type="match status" value="1"/>
</dbReference>
<sequence length="198" mass="22100">MLDPVANLIYLMIAVLYPLYASWKCLNKNDPNLSLYWLRYWIVFAVVREAESIFANVFYFVPFYSWLSLLVHGYLVLPGISTQVYNNFIDDFFDRHMNEVEDFFARIQARARESGFAGQYVAKLIDLLFAVIPQSEGRGPAGSTSSYAEGSSMSSYLSKAGNLPVIGNPAAYTEYIGGALGSLWGSKPANDADGKKNE</sequence>
<dbReference type="PANTHER" id="PTHR12300:SF177">
    <property type="entry name" value="PROTEIN YOP1"/>
    <property type="match status" value="1"/>
</dbReference>
<dbReference type="InterPro" id="IPR004345">
    <property type="entry name" value="TB2_DP1_HVA22"/>
</dbReference>
<keyword evidence="1" id="KW-0812">Transmembrane</keyword>
<evidence type="ECO:0000313" key="2">
    <source>
        <dbReference type="EMBL" id="KAF1987076.1"/>
    </source>
</evidence>
<dbReference type="PANTHER" id="PTHR12300">
    <property type="entry name" value="HVA22-LIKE PROTEINS"/>
    <property type="match status" value="1"/>
</dbReference>
<dbReference type="EMBL" id="ML977154">
    <property type="protein sequence ID" value="KAF1987076.1"/>
    <property type="molecule type" value="Genomic_DNA"/>
</dbReference>
<feature type="transmembrane region" description="Helical" evidence="1">
    <location>
        <begin position="6"/>
        <end position="26"/>
    </location>
</feature>
<gene>
    <name evidence="2" type="ORF">K402DRAFT_393239</name>
</gene>
<keyword evidence="1" id="KW-1133">Transmembrane helix</keyword>